<dbReference type="Gene3D" id="3.40.50.620">
    <property type="entry name" value="HUPs"/>
    <property type="match status" value="1"/>
</dbReference>
<dbReference type="EMBL" id="JQAN02000006">
    <property type="protein sequence ID" value="PPD58967.1"/>
    <property type="molecule type" value="Genomic_DNA"/>
</dbReference>
<organism evidence="1 2">
    <name type="scientific">Dehalogenimonas etheniformans</name>
    <dbReference type="NCBI Taxonomy" id="1536648"/>
    <lineage>
        <taxon>Bacteria</taxon>
        <taxon>Bacillati</taxon>
        <taxon>Chloroflexota</taxon>
        <taxon>Dehalococcoidia</taxon>
        <taxon>Dehalococcoidales</taxon>
        <taxon>Dehalococcoidaceae</taxon>
        <taxon>Dehalogenimonas</taxon>
    </lineage>
</organism>
<dbReference type="Proteomes" id="UP000235653">
    <property type="component" value="Unassembled WGS sequence"/>
</dbReference>
<dbReference type="CDD" id="cd06259">
    <property type="entry name" value="YdcF-like"/>
    <property type="match status" value="1"/>
</dbReference>
<dbReference type="RefSeq" id="WP_102330453.1">
    <property type="nucleotide sequence ID" value="NZ_CP058566.2"/>
</dbReference>
<accession>A0A2P5P9K3</accession>
<dbReference type="AlphaFoldDB" id="A0A2P5P9K3"/>
<evidence type="ECO:0000313" key="2">
    <source>
        <dbReference type="Proteomes" id="UP000235653"/>
    </source>
</evidence>
<name>A0A2P5P9K3_9CHLR</name>
<dbReference type="GO" id="GO:0005886">
    <property type="term" value="C:plasma membrane"/>
    <property type="evidence" value="ECO:0007669"/>
    <property type="project" value="TreeGrafter"/>
</dbReference>
<dbReference type="PANTHER" id="PTHR30336:SF20">
    <property type="entry name" value="DUF218 DOMAIN-CONTAINING PROTEIN"/>
    <property type="match status" value="1"/>
</dbReference>
<reference evidence="1 2" key="1">
    <citation type="journal article" date="2017" name="ISME J.">
        <title>Grape pomace compost harbors organohalide-respiring Dehalogenimonas species with novel reductive dehalogenase genes.</title>
        <authorList>
            <person name="Yang Y."/>
            <person name="Higgins S.A."/>
            <person name="Yan J."/>
            <person name="Simsir B."/>
            <person name="Chourey K."/>
            <person name="Iyer R."/>
            <person name="Hettich R.L."/>
            <person name="Baldwin B."/>
            <person name="Ogles D.M."/>
            <person name="Loffler F.E."/>
        </authorList>
    </citation>
    <scope>NUCLEOTIDE SEQUENCE [LARGE SCALE GENOMIC DNA]</scope>
    <source>
        <strain evidence="1 2">GP</strain>
    </source>
</reference>
<sequence length="193" mass="21624">MKKAVLIIGSILLAAILIVAAFQHVILPHMWNYLVVNQPPKPADVIIVLSTGEDRVAKGVVLYQEGYASKILFTGGGSDNMGKQAEALGVPAGDILLEQDSFTTYTNAKYSLKIIEDHGFKSAIIVTSPYHTKRSGIIFRHFFKGIDLTVCSAAYDPQLAHNWWKHSESTGWVATEYLKLGFYFLFEWWLVRF</sequence>
<comment type="caution">
    <text evidence="1">The sequence shown here is derived from an EMBL/GenBank/DDBJ whole genome shotgun (WGS) entry which is preliminary data.</text>
</comment>
<dbReference type="Pfam" id="PF02698">
    <property type="entry name" value="DUF218"/>
    <property type="match status" value="1"/>
</dbReference>
<gene>
    <name evidence="1" type="ORF">JP09_003665</name>
</gene>
<dbReference type="PANTHER" id="PTHR30336">
    <property type="entry name" value="INNER MEMBRANE PROTEIN, PROBABLE PERMEASE"/>
    <property type="match status" value="1"/>
</dbReference>
<dbReference type="OrthoDB" id="9782395at2"/>
<dbReference type="InterPro" id="IPR003848">
    <property type="entry name" value="DUF218"/>
</dbReference>
<dbReference type="InterPro" id="IPR051599">
    <property type="entry name" value="Cell_Envelope_Assoc"/>
</dbReference>
<protein>
    <submittedName>
        <fullName evidence="1">YdcF family protein</fullName>
    </submittedName>
</protein>
<evidence type="ECO:0000313" key="1">
    <source>
        <dbReference type="EMBL" id="PPD58967.1"/>
    </source>
</evidence>
<keyword evidence="2" id="KW-1185">Reference proteome</keyword>
<proteinExistence type="predicted"/>
<dbReference type="InterPro" id="IPR014729">
    <property type="entry name" value="Rossmann-like_a/b/a_fold"/>
</dbReference>